<dbReference type="PANTHER" id="PTHR31285:SF0">
    <property type="entry name" value="NICOTINAMIDE MONONUCLEOTIDE ADENYLYLTRANSFERASE"/>
    <property type="match status" value="1"/>
</dbReference>
<dbReference type="AlphaFoldDB" id="A0AAD7KQK3"/>
<keyword evidence="2" id="KW-1185">Reference proteome</keyword>
<dbReference type="EMBL" id="JARAOO010000014">
    <property type="protein sequence ID" value="KAJ7943105.1"/>
    <property type="molecule type" value="Genomic_DNA"/>
</dbReference>
<reference evidence="1" key="1">
    <citation type="journal article" date="2023" name="Science">
        <title>Elucidation of the pathway for biosynthesis of saponin adjuvants from the soapbark tree.</title>
        <authorList>
            <person name="Reed J."/>
            <person name="Orme A."/>
            <person name="El-Demerdash A."/>
            <person name="Owen C."/>
            <person name="Martin L.B.B."/>
            <person name="Misra R.C."/>
            <person name="Kikuchi S."/>
            <person name="Rejzek M."/>
            <person name="Martin A.C."/>
            <person name="Harkess A."/>
            <person name="Leebens-Mack J."/>
            <person name="Louveau T."/>
            <person name="Stephenson M.J."/>
            <person name="Osbourn A."/>
        </authorList>
    </citation>
    <scope>NUCLEOTIDE SEQUENCE</scope>
    <source>
        <strain evidence="1">S10</strain>
    </source>
</reference>
<sequence length="66" mass="7293">MMLEIHIGCKSTGCSFLVSGCNVDGVFKVLNDFDVPGELKDMLISVPAELCRMDISSSEIRKNREI</sequence>
<dbReference type="PANTHER" id="PTHR31285">
    <property type="entry name" value="NICOTINAMIDE MONONUCLEOTIDE ADENYLYLTRANSFERASE"/>
    <property type="match status" value="1"/>
</dbReference>
<name>A0AAD7KQK3_QUISA</name>
<gene>
    <name evidence="1" type="ORF">O6P43_032697</name>
</gene>
<accession>A0AAD7KQK3</accession>
<dbReference type="KEGG" id="qsa:O6P43_032697"/>
<dbReference type="GO" id="GO:0016887">
    <property type="term" value="F:ATP hydrolysis activity"/>
    <property type="evidence" value="ECO:0007669"/>
    <property type="project" value="TreeGrafter"/>
</dbReference>
<dbReference type="GO" id="GO:0000309">
    <property type="term" value="F:nicotinamide-nucleotide adenylyltransferase activity"/>
    <property type="evidence" value="ECO:0007669"/>
    <property type="project" value="TreeGrafter"/>
</dbReference>
<proteinExistence type="predicted"/>
<evidence type="ECO:0000313" key="1">
    <source>
        <dbReference type="EMBL" id="KAJ7943105.1"/>
    </source>
</evidence>
<dbReference type="GO" id="GO:0005737">
    <property type="term" value="C:cytoplasm"/>
    <property type="evidence" value="ECO:0007669"/>
    <property type="project" value="TreeGrafter"/>
</dbReference>
<evidence type="ECO:0000313" key="2">
    <source>
        <dbReference type="Proteomes" id="UP001163823"/>
    </source>
</evidence>
<keyword evidence="1" id="KW-0808">Transferase</keyword>
<dbReference type="Proteomes" id="UP001163823">
    <property type="component" value="Chromosome 14"/>
</dbReference>
<protein>
    <submittedName>
        <fullName evidence="1">Nucleotidylyl transferase superfamily protein</fullName>
    </submittedName>
</protein>
<comment type="caution">
    <text evidence="1">The sequence shown here is derived from an EMBL/GenBank/DDBJ whole genome shotgun (WGS) entry which is preliminary data.</text>
</comment>
<dbReference type="GO" id="GO:0005634">
    <property type="term" value="C:nucleus"/>
    <property type="evidence" value="ECO:0007669"/>
    <property type="project" value="TreeGrafter"/>
</dbReference>
<organism evidence="1 2">
    <name type="scientific">Quillaja saponaria</name>
    <name type="common">Soap bark tree</name>
    <dbReference type="NCBI Taxonomy" id="32244"/>
    <lineage>
        <taxon>Eukaryota</taxon>
        <taxon>Viridiplantae</taxon>
        <taxon>Streptophyta</taxon>
        <taxon>Embryophyta</taxon>
        <taxon>Tracheophyta</taxon>
        <taxon>Spermatophyta</taxon>
        <taxon>Magnoliopsida</taxon>
        <taxon>eudicotyledons</taxon>
        <taxon>Gunneridae</taxon>
        <taxon>Pentapetalae</taxon>
        <taxon>rosids</taxon>
        <taxon>fabids</taxon>
        <taxon>Fabales</taxon>
        <taxon>Quillajaceae</taxon>
        <taxon>Quillaja</taxon>
    </lineage>
</organism>